<keyword evidence="3" id="KW-0808">Transferase</keyword>
<dbReference type="OrthoDB" id="1033810at2"/>
<dbReference type="Gene3D" id="3.40.50.300">
    <property type="entry name" value="P-loop containing nucleotide triphosphate hydrolases"/>
    <property type="match status" value="1"/>
</dbReference>
<organism evidence="7 8">
    <name type="scientific">Limosilactobacillus equigenerosi DSM 18793 = JCM 14505</name>
    <dbReference type="NCBI Taxonomy" id="1423742"/>
    <lineage>
        <taxon>Bacteria</taxon>
        <taxon>Bacillati</taxon>
        <taxon>Bacillota</taxon>
        <taxon>Bacilli</taxon>
        <taxon>Lactobacillales</taxon>
        <taxon>Lactobacillaceae</taxon>
        <taxon>Limosilactobacillus</taxon>
    </lineage>
</organism>
<dbReference type="RefSeq" id="WP_056995522.1">
    <property type="nucleotide sequence ID" value="NZ_AZGC01000026.1"/>
</dbReference>
<evidence type="ECO:0000256" key="4">
    <source>
        <dbReference type="ARBA" id="ARBA00022777"/>
    </source>
</evidence>
<evidence type="ECO:0000256" key="2">
    <source>
        <dbReference type="ARBA" id="ARBA00005790"/>
    </source>
</evidence>
<accession>A0A0R1UQD2</accession>
<dbReference type="STRING" id="417373.GCA_001570685_00172"/>
<feature type="domain" description="Guanylate kinase-like" evidence="6">
    <location>
        <begin position="2"/>
        <end position="180"/>
    </location>
</feature>
<dbReference type="PATRIC" id="fig|1423742.4.peg.1117"/>
<name>A0A0R1UQD2_9LACO</name>
<dbReference type="GO" id="GO:0005829">
    <property type="term" value="C:cytosol"/>
    <property type="evidence" value="ECO:0007669"/>
    <property type="project" value="TreeGrafter"/>
</dbReference>
<dbReference type="SUPFAM" id="SSF52540">
    <property type="entry name" value="P-loop containing nucleoside triphosphate hydrolases"/>
    <property type="match status" value="1"/>
</dbReference>
<reference evidence="7 8" key="1">
    <citation type="journal article" date="2015" name="Genome Announc.">
        <title>Expanding the biotechnology potential of lactobacilli through comparative genomics of 213 strains and associated genera.</title>
        <authorList>
            <person name="Sun Z."/>
            <person name="Harris H.M."/>
            <person name="McCann A."/>
            <person name="Guo C."/>
            <person name="Argimon S."/>
            <person name="Zhang W."/>
            <person name="Yang X."/>
            <person name="Jeffery I.B."/>
            <person name="Cooney J.C."/>
            <person name="Kagawa T.F."/>
            <person name="Liu W."/>
            <person name="Song Y."/>
            <person name="Salvetti E."/>
            <person name="Wrobel A."/>
            <person name="Rasinkangas P."/>
            <person name="Parkhill J."/>
            <person name="Rea M.C."/>
            <person name="O'Sullivan O."/>
            <person name="Ritari J."/>
            <person name="Douillard F.P."/>
            <person name="Paul Ross R."/>
            <person name="Yang R."/>
            <person name="Briner A.E."/>
            <person name="Felis G.E."/>
            <person name="de Vos W.M."/>
            <person name="Barrangou R."/>
            <person name="Klaenhammer T.R."/>
            <person name="Caufield P.W."/>
            <person name="Cui Y."/>
            <person name="Zhang H."/>
            <person name="O'Toole P.W."/>
        </authorList>
    </citation>
    <scope>NUCLEOTIDE SEQUENCE [LARGE SCALE GENOMIC DNA]</scope>
    <source>
        <strain evidence="7 8">DSM 18793</strain>
    </source>
</reference>
<dbReference type="PANTHER" id="PTHR23117">
    <property type="entry name" value="GUANYLATE KINASE-RELATED"/>
    <property type="match status" value="1"/>
</dbReference>
<evidence type="ECO:0000256" key="1">
    <source>
        <dbReference type="ARBA" id="ARBA00003531"/>
    </source>
</evidence>
<evidence type="ECO:0000256" key="5">
    <source>
        <dbReference type="ARBA" id="ARBA00048594"/>
    </source>
</evidence>
<dbReference type="SMART" id="SM00072">
    <property type="entry name" value="GuKc"/>
    <property type="match status" value="1"/>
</dbReference>
<dbReference type="PROSITE" id="PS50052">
    <property type="entry name" value="GUANYLATE_KINASE_2"/>
    <property type="match status" value="1"/>
</dbReference>
<keyword evidence="4 7" id="KW-0418">Kinase</keyword>
<dbReference type="CDD" id="cd00071">
    <property type="entry name" value="GMPK"/>
    <property type="match status" value="1"/>
</dbReference>
<dbReference type="InterPro" id="IPR008145">
    <property type="entry name" value="GK/Ca_channel_bsu"/>
</dbReference>
<keyword evidence="8" id="KW-1185">Reference proteome</keyword>
<comment type="caution">
    <text evidence="7">The sequence shown here is derived from an EMBL/GenBank/DDBJ whole genome shotgun (WGS) entry which is preliminary data.</text>
</comment>
<dbReference type="InterPro" id="IPR008144">
    <property type="entry name" value="Guanylate_kin-like_dom"/>
</dbReference>
<dbReference type="Pfam" id="PF00625">
    <property type="entry name" value="Guanylate_kin"/>
    <property type="match status" value="1"/>
</dbReference>
<dbReference type="Proteomes" id="UP000051084">
    <property type="component" value="Unassembled WGS sequence"/>
</dbReference>
<dbReference type="PANTHER" id="PTHR23117:SF13">
    <property type="entry name" value="GUANYLATE KINASE"/>
    <property type="match status" value="1"/>
</dbReference>
<proteinExistence type="inferred from homology"/>
<evidence type="ECO:0000313" key="8">
    <source>
        <dbReference type="Proteomes" id="UP000051084"/>
    </source>
</evidence>
<comment type="similarity">
    <text evidence="2">Belongs to the guanylate kinase family.</text>
</comment>
<dbReference type="AlphaFoldDB" id="A0A0R1UQD2"/>
<sequence>MKKVFILVGPAGTGKTTAQEYLQQTFNFARVVTHTTRPPRAGEVNGIDYYFETPASFSHLDLLEHVEYDHKAYGSSMQGLERGWAKHPAAVMVLESQGAQTYRQRLGDQAVVIYLTVSKVDELVTRLTKRGDDQASIQSRITSREFQRDLTLPAALKDIAHVIVNDDWDETKQQLTALVQAELGDELND</sequence>
<dbReference type="GO" id="GO:0004385">
    <property type="term" value="F:GMP kinase activity"/>
    <property type="evidence" value="ECO:0007669"/>
    <property type="project" value="UniProtKB-EC"/>
</dbReference>
<evidence type="ECO:0000313" key="7">
    <source>
        <dbReference type="EMBL" id="KRL95028.1"/>
    </source>
</evidence>
<dbReference type="EMBL" id="AZGC01000026">
    <property type="protein sequence ID" value="KRL95028.1"/>
    <property type="molecule type" value="Genomic_DNA"/>
</dbReference>
<evidence type="ECO:0000259" key="6">
    <source>
        <dbReference type="PROSITE" id="PS50052"/>
    </source>
</evidence>
<evidence type="ECO:0000256" key="3">
    <source>
        <dbReference type="ARBA" id="ARBA00022679"/>
    </source>
</evidence>
<protein>
    <submittedName>
        <fullName evidence="7">Guanylate kinase</fullName>
    </submittedName>
</protein>
<gene>
    <name evidence="7" type="ORF">FC21_GL001075</name>
</gene>
<dbReference type="InterPro" id="IPR027417">
    <property type="entry name" value="P-loop_NTPase"/>
</dbReference>
<comment type="function">
    <text evidence="1">Essential for recycling GMP and indirectly, cGMP.</text>
</comment>
<comment type="catalytic activity">
    <reaction evidence="5">
        <text>GMP + ATP = GDP + ADP</text>
        <dbReference type="Rhea" id="RHEA:20780"/>
        <dbReference type="ChEBI" id="CHEBI:30616"/>
        <dbReference type="ChEBI" id="CHEBI:58115"/>
        <dbReference type="ChEBI" id="CHEBI:58189"/>
        <dbReference type="ChEBI" id="CHEBI:456216"/>
        <dbReference type="EC" id="2.7.4.8"/>
    </reaction>
</comment>